<reference evidence="1" key="1">
    <citation type="submission" date="2021-01" db="EMBL/GenBank/DDBJ databases">
        <title>Phytophthora aleatoria, a newly-described species from Pinus radiata is distinct from Phytophthora cactorum isolates based on comparative genomics.</title>
        <authorList>
            <person name="Mcdougal R."/>
            <person name="Panda P."/>
            <person name="Williams N."/>
            <person name="Studholme D.J."/>
        </authorList>
    </citation>
    <scope>NUCLEOTIDE SEQUENCE</scope>
    <source>
        <strain evidence="1">NZFS 4037</strain>
    </source>
</reference>
<dbReference type="AlphaFoldDB" id="A0A8J5ME29"/>
<organism evidence="1 2">
    <name type="scientific">Phytophthora aleatoria</name>
    <dbReference type="NCBI Taxonomy" id="2496075"/>
    <lineage>
        <taxon>Eukaryota</taxon>
        <taxon>Sar</taxon>
        <taxon>Stramenopiles</taxon>
        <taxon>Oomycota</taxon>
        <taxon>Peronosporomycetes</taxon>
        <taxon>Peronosporales</taxon>
        <taxon>Peronosporaceae</taxon>
        <taxon>Phytophthora</taxon>
    </lineage>
</organism>
<evidence type="ECO:0000313" key="2">
    <source>
        <dbReference type="Proteomes" id="UP000709295"/>
    </source>
</evidence>
<gene>
    <name evidence="1" type="ORF">JG688_00013206</name>
</gene>
<comment type="caution">
    <text evidence="1">The sequence shown here is derived from an EMBL/GenBank/DDBJ whole genome shotgun (WGS) entry which is preliminary data.</text>
</comment>
<accession>A0A8J5ME29</accession>
<evidence type="ECO:0000313" key="1">
    <source>
        <dbReference type="EMBL" id="KAG6952600.1"/>
    </source>
</evidence>
<sequence>MLDYWVLVTVDLTILNAYQWMGWVVMEYHELSFYEKSRTRKYTSLTRISPSFGTTLTLLSLLCKVESFSDFLASHLDFLIDAWTEADTYIAASFAVTPSLISGSSGEKLLLVFSQFADEGDMRADYLIGLLDYAMYVYALSVA</sequence>
<protein>
    <submittedName>
        <fullName evidence="1">Uncharacterized protein</fullName>
    </submittedName>
</protein>
<proteinExistence type="predicted"/>
<name>A0A8J5ME29_9STRA</name>
<keyword evidence="2" id="KW-1185">Reference proteome</keyword>
<dbReference type="Proteomes" id="UP000709295">
    <property type="component" value="Unassembled WGS sequence"/>
</dbReference>
<dbReference type="EMBL" id="JAENGY010001097">
    <property type="protein sequence ID" value="KAG6952600.1"/>
    <property type="molecule type" value="Genomic_DNA"/>
</dbReference>